<proteinExistence type="predicted"/>
<evidence type="ECO:0000313" key="2">
    <source>
        <dbReference type="Proteomes" id="UP000712281"/>
    </source>
</evidence>
<accession>A0A8S9HBY3</accession>
<evidence type="ECO:0000313" key="1">
    <source>
        <dbReference type="EMBL" id="KAF2554336.1"/>
    </source>
</evidence>
<sequence length="138" mass="14956">MDLTSGPASGRRVCVRAAAGARRFSLARLPWVASPPPLVFRLVRALANPHAWWFWREDAVVLCRCIDLQFRFCLLRDVEAPIALASPTKIPGCEGFFSFAAPAKLPERGGSYSSIVVGFDSGGFLGVVAVDETSSEDE</sequence>
<gene>
    <name evidence="1" type="ORF">F2Q68_00037541</name>
</gene>
<organism evidence="1 2">
    <name type="scientific">Brassica cretica</name>
    <name type="common">Mustard</name>
    <dbReference type="NCBI Taxonomy" id="69181"/>
    <lineage>
        <taxon>Eukaryota</taxon>
        <taxon>Viridiplantae</taxon>
        <taxon>Streptophyta</taxon>
        <taxon>Embryophyta</taxon>
        <taxon>Tracheophyta</taxon>
        <taxon>Spermatophyta</taxon>
        <taxon>Magnoliopsida</taxon>
        <taxon>eudicotyledons</taxon>
        <taxon>Gunneridae</taxon>
        <taxon>Pentapetalae</taxon>
        <taxon>rosids</taxon>
        <taxon>malvids</taxon>
        <taxon>Brassicales</taxon>
        <taxon>Brassicaceae</taxon>
        <taxon>Brassiceae</taxon>
        <taxon>Brassica</taxon>
    </lineage>
</organism>
<comment type="caution">
    <text evidence="1">The sequence shown here is derived from an EMBL/GenBank/DDBJ whole genome shotgun (WGS) entry which is preliminary data.</text>
</comment>
<dbReference type="Proteomes" id="UP000712281">
    <property type="component" value="Unassembled WGS sequence"/>
</dbReference>
<name>A0A8S9HBY3_BRACR</name>
<dbReference type="AlphaFoldDB" id="A0A8S9HBY3"/>
<protein>
    <submittedName>
        <fullName evidence="1">Uncharacterized protein</fullName>
    </submittedName>
</protein>
<dbReference type="EMBL" id="QGKW02001988">
    <property type="protein sequence ID" value="KAF2554336.1"/>
    <property type="molecule type" value="Genomic_DNA"/>
</dbReference>
<reference evidence="1" key="1">
    <citation type="submission" date="2019-12" db="EMBL/GenBank/DDBJ databases">
        <title>Genome sequencing and annotation of Brassica cretica.</title>
        <authorList>
            <person name="Studholme D.J."/>
            <person name="Sarris P.F."/>
        </authorList>
    </citation>
    <scope>NUCLEOTIDE SEQUENCE</scope>
    <source>
        <strain evidence="1">PFS-001/15</strain>
        <tissue evidence="1">Leaf</tissue>
    </source>
</reference>